<keyword evidence="4" id="KW-0732">Signal</keyword>
<dbReference type="SUPFAM" id="SSF52317">
    <property type="entry name" value="Class I glutamine amidotransferase-like"/>
    <property type="match status" value="1"/>
</dbReference>
<protein>
    <submittedName>
        <fullName evidence="6">DJ-1/PfpI family protein</fullName>
    </submittedName>
</protein>
<evidence type="ECO:0000259" key="5">
    <source>
        <dbReference type="Pfam" id="PF01965"/>
    </source>
</evidence>
<evidence type="ECO:0000256" key="3">
    <source>
        <dbReference type="ARBA" id="ARBA00038493"/>
    </source>
</evidence>
<proteinExistence type="inferred from homology"/>
<organism evidence="6 7">
    <name type="scientific">Temperatibacter marinus</name>
    <dbReference type="NCBI Taxonomy" id="1456591"/>
    <lineage>
        <taxon>Bacteria</taxon>
        <taxon>Pseudomonadati</taxon>
        <taxon>Pseudomonadota</taxon>
        <taxon>Alphaproteobacteria</taxon>
        <taxon>Kordiimonadales</taxon>
        <taxon>Temperatibacteraceae</taxon>
        <taxon>Temperatibacter</taxon>
    </lineage>
</organism>
<dbReference type="AlphaFoldDB" id="A0AA52EG94"/>
<dbReference type="EMBL" id="CP123872">
    <property type="protein sequence ID" value="WND01769.1"/>
    <property type="molecule type" value="Genomic_DNA"/>
</dbReference>
<keyword evidence="7" id="KW-1185">Reference proteome</keyword>
<keyword evidence="2" id="KW-0456">Lyase</keyword>
<dbReference type="InterPro" id="IPR029062">
    <property type="entry name" value="Class_I_gatase-like"/>
</dbReference>
<dbReference type="Gene3D" id="3.40.50.880">
    <property type="match status" value="1"/>
</dbReference>
<dbReference type="InterPro" id="IPR002818">
    <property type="entry name" value="DJ-1/PfpI"/>
</dbReference>
<feature type="signal peptide" evidence="4">
    <location>
        <begin position="1"/>
        <end position="23"/>
    </location>
</feature>
<dbReference type="GO" id="GO:0019243">
    <property type="term" value="P:methylglyoxal catabolic process to D-lactate via S-lactoyl-glutathione"/>
    <property type="evidence" value="ECO:0007669"/>
    <property type="project" value="TreeGrafter"/>
</dbReference>
<feature type="domain" description="DJ-1/PfpI" evidence="5">
    <location>
        <begin position="47"/>
        <end position="248"/>
    </location>
</feature>
<dbReference type="GO" id="GO:0005737">
    <property type="term" value="C:cytoplasm"/>
    <property type="evidence" value="ECO:0007669"/>
    <property type="project" value="TreeGrafter"/>
</dbReference>
<dbReference type="PANTHER" id="PTHR48094">
    <property type="entry name" value="PROTEIN/NUCLEIC ACID DEGLYCASE DJ-1-RELATED"/>
    <property type="match status" value="1"/>
</dbReference>
<evidence type="ECO:0000313" key="6">
    <source>
        <dbReference type="EMBL" id="WND01769.1"/>
    </source>
</evidence>
<reference evidence="6" key="1">
    <citation type="submission" date="2023-04" db="EMBL/GenBank/DDBJ databases">
        <title>Complete genome sequence of Temperatibacter marinus.</title>
        <authorList>
            <person name="Rong J.-C."/>
            <person name="Yi M.-L."/>
            <person name="Zhao Q."/>
        </authorList>
    </citation>
    <scope>NUCLEOTIDE SEQUENCE</scope>
    <source>
        <strain evidence="6">NBRC 110045</strain>
    </source>
</reference>
<evidence type="ECO:0000313" key="7">
    <source>
        <dbReference type="Proteomes" id="UP001268683"/>
    </source>
</evidence>
<accession>A0AA52EG94</accession>
<name>A0AA52EG94_9PROT</name>
<feature type="chain" id="PRO_5041459874" evidence="4">
    <location>
        <begin position="24"/>
        <end position="374"/>
    </location>
</feature>
<dbReference type="InterPro" id="IPR050325">
    <property type="entry name" value="Prot/Nucl_acid_deglycase"/>
</dbReference>
<comment type="similarity">
    <text evidence="3">Belongs to the peptidase C56 family. HSP31-like subfamily.</text>
</comment>
<dbReference type="RefSeq" id="WP_310797599.1">
    <property type="nucleotide sequence ID" value="NZ_CP123872.1"/>
</dbReference>
<evidence type="ECO:0000256" key="4">
    <source>
        <dbReference type="SAM" id="SignalP"/>
    </source>
</evidence>
<dbReference type="KEGG" id="tmk:QGN29_09405"/>
<dbReference type="PANTHER" id="PTHR48094:SF11">
    <property type="entry name" value="GLUTATHIONE-INDEPENDENT GLYOXALASE HSP31-RELATED"/>
    <property type="match status" value="1"/>
</dbReference>
<sequence>MTLKKKMITAIVSVMTLFMTAGAAIAEEAKKVLMVISSNGQDEGKTAPGYEFEEFSHAYLIFKANGLSVDIASPKGGEPVADRYDPKDLIIAKILSDGEVMAKLTDTIPLSEINAAEYGGVFVVGGKGAMFDFHDNQHLQSIISKVYSSGGTVSAVCHGPAALVNVKLEDGSYLVAGKKVNGFTNLEEKMFGKKWMKDFEFMLEDELQARGGVFQSSPMMLSHVATDGRLITGQNPASTPKVAEEVVRSMGLTPVARTVEKDERTLDMVQAVFSQGIKATAPYLENKEAYNGALISTYGFYFSMTAETKEDQSLAVDLMNVKTEMSNHHRLRLQVAQTLNKLGRTQEASEVAQAILVKKPDFKEAQAFLDSLAK</sequence>
<dbReference type="Proteomes" id="UP001268683">
    <property type="component" value="Chromosome"/>
</dbReference>
<dbReference type="CDD" id="cd03141">
    <property type="entry name" value="GATase1_Hsp31_like"/>
    <property type="match status" value="1"/>
</dbReference>
<keyword evidence="1" id="KW-0346">Stress response</keyword>
<dbReference type="Pfam" id="PF01965">
    <property type="entry name" value="DJ-1_PfpI"/>
    <property type="match status" value="1"/>
</dbReference>
<evidence type="ECO:0000256" key="2">
    <source>
        <dbReference type="ARBA" id="ARBA00023239"/>
    </source>
</evidence>
<gene>
    <name evidence="6" type="ORF">QGN29_09405</name>
</gene>
<evidence type="ECO:0000256" key="1">
    <source>
        <dbReference type="ARBA" id="ARBA00023016"/>
    </source>
</evidence>
<dbReference type="GO" id="GO:0019172">
    <property type="term" value="F:glyoxalase III activity"/>
    <property type="evidence" value="ECO:0007669"/>
    <property type="project" value="TreeGrafter"/>
</dbReference>